<dbReference type="AlphaFoldDB" id="A0A241XS85"/>
<name>A0A241XS85_PSEAI</name>
<dbReference type="RefSeq" id="WP_141678509.1">
    <property type="nucleotide sequence ID" value="NZ_NFFZ01000004.1"/>
</dbReference>
<evidence type="ECO:0008006" key="5">
    <source>
        <dbReference type="Google" id="ProtNLM"/>
    </source>
</evidence>
<sequence>MDSAWAVIDHKSKSILFGPQDGIQVSEDGAGIGPYVFGQLIRLIRTKEDPGSYRIIELPFPSQPVDPEASAQWEVRSRKTTAILENHGFHVSKTATGLVANAQRFSSLTERWNSDKISFLPASRLASLFNETVAGQEEIRAGAKAMEAHAQELQRQLDGHGSIAAEVVALKAKEKTQQETIDQLTEQVSNLLPLQGQLDALKETIASSPSDAPIVPSATIHDETLNSSVPPLVQVHRHHLGTVERVVLAILGLSIAAAAITSALGG</sequence>
<evidence type="ECO:0000256" key="1">
    <source>
        <dbReference type="SAM" id="Coils"/>
    </source>
</evidence>
<keyword evidence="2" id="KW-0472">Membrane</keyword>
<reference evidence="3 4" key="1">
    <citation type="submission" date="2017-05" db="EMBL/GenBank/DDBJ databases">
        <authorList>
            <person name="Song R."/>
            <person name="Chenine A.L."/>
            <person name="Ruprecht R.M."/>
        </authorList>
    </citation>
    <scope>NUCLEOTIDE SEQUENCE [LARGE SCALE GENOMIC DNA]</scope>
    <source>
        <strain evidence="3 4">S567_C10_BS</strain>
    </source>
</reference>
<comment type="caution">
    <text evidence="3">The sequence shown here is derived from an EMBL/GenBank/DDBJ whole genome shotgun (WGS) entry which is preliminary data.</text>
</comment>
<keyword evidence="2" id="KW-1133">Transmembrane helix</keyword>
<evidence type="ECO:0000313" key="4">
    <source>
        <dbReference type="Proteomes" id="UP000194857"/>
    </source>
</evidence>
<dbReference type="EMBL" id="NFFZ01000004">
    <property type="protein sequence ID" value="OTI62948.1"/>
    <property type="molecule type" value="Genomic_DNA"/>
</dbReference>
<evidence type="ECO:0000256" key="2">
    <source>
        <dbReference type="SAM" id="Phobius"/>
    </source>
</evidence>
<feature type="coiled-coil region" evidence="1">
    <location>
        <begin position="136"/>
        <end position="187"/>
    </location>
</feature>
<feature type="transmembrane region" description="Helical" evidence="2">
    <location>
        <begin position="246"/>
        <end position="265"/>
    </location>
</feature>
<evidence type="ECO:0000313" key="3">
    <source>
        <dbReference type="EMBL" id="OTI62948.1"/>
    </source>
</evidence>
<accession>A0A241XS85</accession>
<keyword evidence="1" id="KW-0175">Coiled coil</keyword>
<protein>
    <recommendedName>
        <fullName evidence="5">Transmembrane protein</fullName>
    </recommendedName>
</protein>
<gene>
    <name evidence="3" type="ORF">CAZ10_08850</name>
</gene>
<dbReference type="Proteomes" id="UP000194857">
    <property type="component" value="Unassembled WGS sequence"/>
</dbReference>
<organism evidence="3 4">
    <name type="scientific">Pseudomonas aeruginosa</name>
    <dbReference type="NCBI Taxonomy" id="287"/>
    <lineage>
        <taxon>Bacteria</taxon>
        <taxon>Pseudomonadati</taxon>
        <taxon>Pseudomonadota</taxon>
        <taxon>Gammaproteobacteria</taxon>
        <taxon>Pseudomonadales</taxon>
        <taxon>Pseudomonadaceae</taxon>
        <taxon>Pseudomonas</taxon>
    </lineage>
</organism>
<keyword evidence="2" id="KW-0812">Transmembrane</keyword>
<proteinExistence type="predicted"/>